<dbReference type="AlphaFoldDB" id="A0A8J7Q340"/>
<dbReference type="PANTHER" id="PTHR30605:SF0">
    <property type="entry name" value="ANHYDRO-N-ACETYLMURAMIC ACID KINASE"/>
    <property type="match status" value="1"/>
</dbReference>
<dbReference type="GO" id="GO:0016301">
    <property type="term" value="F:kinase activity"/>
    <property type="evidence" value="ECO:0007669"/>
    <property type="project" value="UniProtKB-KW"/>
</dbReference>
<keyword evidence="1" id="KW-0119">Carbohydrate metabolism</keyword>
<gene>
    <name evidence="1" type="primary">anmK</name>
    <name evidence="2" type="ORF">J3U88_07830</name>
</gene>
<dbReference type="GO" id="GO:0005524">
    <property type="term" value="F:ATP binding"/>
    <property type="evidence" value="ECO:0007669"/>
    <property type="project" value="UniProtKB-UniRule"/>
</dbReference>
<feature type="binding site" evidence="1">
    <location>
        <begin position="11"/>
        <end position="18"/>
    </location>
    <ligand>
        <name>ATP</name>
        <dbReference type="ChEBI" id="CHEBI:30616"/>
    </ligand>
</feature>
<evidence type="ECO:0000313" key="3">
    <source>
        <dbReference type="Proteomes" id="UP000664417"/>
    </source>
</evidence>
<dbReference type="HAMAP" id="MF_01270">
    <property type="entry name" value="AnhMurNAc_kinase"/>
    <property type="match status" value="1"/>
</dbReference>
<comment type="pathway">
    <text evidence="1">Amino-sugar metabolism; 1,6-anhydro-N-acetylmuramate degradation.</text>
</comment>
<dbReference type="GO" id="GO:0006040">
    <property type="term" value="P:amino sugar metabolic process"/>
    <property type="evidence" value="ECO:0007669"/>
    <property type="project" value="InterPro"/>
</dbReference>
<proteinExistence type="inferred from homology"/>
<dbReference type="Proteomes" id="UP000664417">
    <property type="component" value="Unassembled WGS sequence"/>
</dbReference>
<keyword evidence="1" id="KW-0067">ATP-binding</keyword>
<dbReference type="InterPro" id="IPR043129">
    <property type="entry name" value="ATPase_NBD"/>
</dbReference>
<dbReference type="PANTHER" id="PTHR30605">
    <property type="entry name" value="ANHYDRO-N-ACETYLMURAMIC ACID KINASE"/>
    <property type="match status" value="1"/>
</dbReference>
<comment type="pathway">
    <text evidence="1">Cell wall biogenesis; peptidoglycan recycling.</text>
</comment>
<comment type="similarity">
    <text evidence="1">Belongs to the anhydro-N-acetylmuramic acid kinase family.</text>
</comment>
<dbReference type="EC" id="2.7.1.170" evidence="1"/>
<sequence length="382" mass="41745">MSELYVGIMSGTSLDGLDLALVRIENPFSMELLAFENVAFPEGQRAEYFDVIQSAYWEPAKILAMNHVLGENIAEAVHSFLRNQRVAPQRVTAIGLHGITFWHCPEGFEVHGGVGRGTLQLGDPFTVAAHTGIRVAFDFRQTDIALGGQGAPLVPFLDEKLFHDPELGRIVLNLGGIANLTFLPPGEAEIIAFDTGPANMVIDHLMQRHPTDPLPYDPDGDFAARGKVLEDLLEICLAHPFFSTTPPKSTGREDFGPSFCRHFLRTKNLACYEDLIATATMLTVVTIADAVRGYRHQQFGYTDFKELIVSGGGAHNLTLMKWLQEQLPELTVKTTDELGLNCDAKEAVLMAALAWALVHKQPGNFPSVSGASRRAVLGAITP</sequence>
<dbReference type="RefSeq" id="WP_207858083.1">
    <property type="nucleotide sequence ID" value="NZ_JAFREP010000005.1"/>
</dbReference>
<dbReference type="NCBIfam" id="NF007148">
    <property type="entry name" value="PRK09585.3-2"/>
    <property type="match status" value="1"/>
</dbReference>
<dbReference type="UniPathway" id="UPA00343"/>
<dbReference type="GO" id="GO:0009254">
    <property type="term" value="P:peptidoglycan turnover"/>
    <property type="evidence" value="ECO:0007669"/>
    <property type="project" value="UniProtKB-UniRule"/>
</dbReference>
<dbReference type="EMBL" id="JAFREP010000005">
    <property type="protein sequence ID" value="MBO1318360.1"/>
    <property type="molecule type" value="Genomic_DNA"/>
</dbReference>
<dbReference type="SUPFAM" id="SSF53067">
    <property type="entry name" value="Actin-like ATPase domain"/>
    <property type="match status" value="1"/>
</dbReference>
<evidence type="ECO:0000313" key="2">
    <source>
        <dbReference type="EMBL" id="MBO1318360.1"/>
    </source>
</evidence>
<keyword evidence="1" id="KW-0547">Nucleotide-binding</keyword>
<keyword evidence="3" id="KW-1185">Reference proteome</keyword>
<dbReference type="GO" id="GO:0097175">
    <property type="term" value="P:1,6-anhydro-N-acetyl-beta-muramic acid catabolic process"/>
    <property type="evidence" value="ECO:0007669"/>
    <property type="project" value="UniProtKB-UniRule"/>
</dbReference>
<dbReference type="Pfam" id="PF03702">
    <property type="entry name" value="AnmK"/>
    <property type="match status" value="1"/>
</dbReference>
<comment type="function">
    <text evidence="1">Catalyzes the specific phosphorylation of 1,6-anhydro-N-acetylmuramic acid (anhMurNAc) with the simultaneous cleavage of the 1,6-anhydro ring, generating MurNAc-6-P. Is required for the utilization of anhMurNAc either imported from the medium or derived from its own cell wall murein, and thus plays a role in cell wall recycling.</text>
</comment>
<accession>A0A8J7Q340</accession>
<keyword evidence="1 2" id="KW-0418">Kinase</keyword>
<dbReference type="Gene3D" id="3.30.420.40">
    <property type="match status" value="2"/>
</dbReference>
<dbReference type="CDD" id="cd24050">
    <property type="entry name" value="ASKHA_NBD_ANMK"/>
    <property type="match status" value="1"/>
</dbReference>
<reference evidence="2" key="1">
    <citation type="submission" date="2021-03" db="EMBL/GenBank/DDBJ databases">
        <authorList>
            <person name="Wang G."/>
        </authorList>
    </citation>
    <scope>NUCLEOTIDE SEQUENCE</scope>
    <source>
        <strain evidence="2">KCTC 12899</strain>
    </source>
</reference>
<name>A0A8J7Q340_9BACT</name>
<comment type="caution">
    <text evidence="2">The sequence shown here is derived from an EMBL/GenBank/DDBJ whole genome shotgun (WGS) entry which is preliminary data.</text>
</comment>
<protein>
    <recommendedName>
        <fullName evidence="1">Anhydro-N-acetylmuramic acid kinase</fullName>
        <ecNumber evidence="1">2.7.1.170</ecNumber>
    </recommendedName>
    <alternativeName>
        <fullName evidence="1">AnhMurNAc kinase</fullName>
    </alternativeName>
</protein>
<comment type="catalytic activity">
    <reaction evidence="1">
        <text>1,6-anhydro-N-acetyl-beta-muramate + ATP + H2O = N-acetyl-D-muramate 6-phosphate + ADP + H(+)</text>
        <dbReference type="Rhea" id="RHEA:24952"/>
        <dbReference type="ChEBI" id="CHEBI:15377"/>
        <dbReference type="ChEBI" id="CHEBI:15378"/>
        <dbReference type="ChEBI" id="CHEBI:30616"/>
        <dbReference type="ChEBI" id="CHEBI:58690"/>
        <dbReference type="ChEBI" id="CHEBI:58722"/>
        <dbReference type="ChEBI" id="CHEBI:456216"/>
        <dbReference type="EC" id="2.7.1.170"/>
    </reaction>
</comment>
<dbReference type="UniPathway" id="UPA00544"/>
<dbReference type="GO" id="GO:0016773">
    <property type="term" value="F:phosphotransferase activity, alcohol group as acceptor"/>
    <property type="evidence" value="ECO:0007669"/>
    <property type="project" value="UniProtKB-UniRule"/>
</dbReference>
<keyword evidence="1 2" id="KW-0808">Transferase</keyword>
<evidence type="ECO:0000256" key="1">
    <source>
        <dbReference type="HAMAP-Rule" id="MF_01270"/>
    </source>
</evidence>
<dbReference type="InterPro" id="IPR005338">
    <property type="entry name" value="Anhydro_N_Ac-Mur_kinase"/>
</dbReference>
<organism evidence="2 3">
    <name type="scientific">Acanthopleuribacter pedis</name>
    <dbReference type="NCBI Taxonomy" id="442870"/>
    <lineage>
        <taxon>Bacteria</taxon>
        <taxon>Pseudomonadati</taxon>
        <taxon>Acidobacteriota</taxon>
        <taxon>Holophagae</taxon>
        <taxon>Acanthopleuribacterales</taxon>
        <taxon>Acanthopleuribacteraceae</taxon>
        <taxon>Acanthopleuribacter</taxon>
    </lineage>
</organism>